<evidence type="ECO:0000256" key="6">
    <source>
        <dbReference type="ARBA" id="ARBA00022989"/>
    </source>
</evidence>
<reference evidence="11" key="1">
    <citation type="submission" date="2017-09" db="EMBL/GenBank/DDBJ databases">
        <title>Depth-based differentiation of microbial function through sediment-hosted aquifers and enrichment of novel symbionts in the deep terrestrial subsurface.</title>
        <authorList>
            <person name="Probst A.J."/>
            <person name="Ladd B."/>
            <person name="Jarett J.K."/>
            <person name="Geller-Mcgrath D.E."/>
            <person name="Sieber C.M.K."/>
            <person name="Emerson J.B."/>
            <person name="Anantharaman K."/>
            <person name="Thomas B.C."/>
            <person name="Malmstrom R."/>
            <person name="Stieglmeier M."/>
            <person name="Klingl A."/>
            <person name="Woyke T."/>
            <person name="Ryan C.M."/>
            <person name="Banfield J.F."/>
        </authorList>
    </citation>
    <scope>NUCLEOTIDE SEQUENCE [LARGE SCALE GENOMIC DNA]</scope>
</reference>
<dbReference type="Pfam" id="PF13231">
    <property type="entry name" value="PMT_2"/>
    <property type="match status" value="1"/>
</dbReference>
<keyword evidence="7 8" id="KW-0472">Membrane</keyword>
<evidence type="ECO:0000256" key="8">
    <source>
        <dbReference type="SAM" id="Phobius"/>
    </source>
</evidence>
<organism evidence="10 11">
    <name type="scientific">Candidatus Buchananbacteria bacterium CG10_big_fil_rev_8_21_14_0_10_42_9</name>
    <dbReference type="NCBI Taxonomy" id="1974526"/>
    <lineage>
        <taxon>Bacteria</taxon>
        <taxon>Candidatus Buchananiibacteriota</taxon>
    </lineage>
</organism>
<dbReference type="Proteomes" id="UP000230935">
    <property type="component" value="Unassembled WGS sequence"/>
</dbReference>
<keyword evidence="2" id="KW-1003">Cell membrane</keyword>
<evidence type="ECO:0000256" key="4">
    <source>
        <dbReference type="ARBA" id="ARBA00022679"/>
    </source>
</evidence>
<dbReference type="GO" id="GO:0016763">
    <property type="term" value="F:pentosyltransferase activity"/>
    <property type="evidence" value="ECO:0007669"/>
    <property type="project" value="TreeGrafter"/>
</dbReference>
<keyword evidence="4" id="KW-0808">Transferase</keyword>
<evidence type="ECO:0000256" key="7">
    <source>
        <dbReference type="ARBA" id="ARBA00023136"/>
    </source>
</evidence>
<name>A0A2H0VZY9_9BACT</name>
<dbReference type="EMBL" id="PEZZ01000043">
    <property type="protein sequence ID" value="PIS04662.1"/>
    <property type="molecule type" value="Genomic_DNA"/>
</dbReference>
<keyword evidence="6 8" id="KW-1133">Transmembrane helix</keyword>
<gene>
    <name evidence="10" type="ORF">COT81_05270</name>
</gene>
<sequence length="411" mass="46364">MTNKMAIGIIGLIIIVAFFVRVYKLSDIPNGAHIDEVATEVDAYNLLMTGVDSHNQRWPLFFNHYDEDYVEWMYTYLTIPFVKLFGPGVLAVRIPAALVGTLSIYIFYLLAKELFNRNVGLLTAALAAISPWHLQFSRLGFRAVLAPLFISLALYLFIKALKAPKNFVWLGVVLGLSLHTYSVMRLFIPLMILVLAVGFYWQLLEIFNRSKKYFLIGVFIFIVLAVPIYNFAFFQGGNDRFYEISIVGQANPVSHFMFHYLQHLSPQFLFLTGDANPWHSIPYFGQTLLVLAPFILLAYSIPHSKQREVLLLSAVFASALIPASLTDQGIPHALRAIIAVPTLEMLAAFGIYLTNKTVTKAGVPGWFVTCAITAIISYNAALFMYNYFVIYPKTVYVIDEQPPEIFINGLQ</sequence>
<evidence type="ECO:0000256" key="5">
    <source>
        <dbReference type="ARBA" id="ARBA00022692"/>
    </source>
</evidence>
<keyword evidence="5 8" id="KW-0812">Transmembrane</keyword>
<feature type="transmembrane region" description="Helical" evidence="8">
    <location>
        <begin position="6"/>
        <end position="23"/>
    </location>
</feature>
<feature type="transmembrane region" description="Helical" evidence="8">
    <location>
        <begin position="283"/>
        <end position="302"/>
    </location>
</feature>
<feature type="transmembrane region" description="Helical" evidence="8">
    <location>
        <begin position="139"/>
        <end position="158"/>
    </location>
</feature>
<evidence type="ECO:0000256" key="3">
    <source>
        <dbReference type="ARBA" id="ARBA00022676"/>
    </source>
</evidence>
<dbReference type="GO" id="GO:0009103">
    <property type="term" value="P:lipopolysaccharide biosynthetic process"/>
    <property type="evidence" value="ECO:0007669"/>
    <property type="project" value="UniProtKB-ARBA"/>
</dbReference>
<keyword evidence="3" id="KW-0328">Glycosyltransferase</keyword>
<feature type="transmembrane region" description="Helical" evidence="8">
    <location>
        <begin position="332"/>
        <end position="353"/>
    </location>
</feature>
<feature type="transmembrane region" description="Helical" evidence="8">
    <location>
        <begin position="90"/>
        <end position="108"/>
    </location>
</feature>
<evidence type="ECO:0000313" key="11">
    <source>
        <dbReference type="Proteomes" id="UP000230935"/>
    </source>
</evidence>
<dbReference type="PANTHER" id="PTHR33908">
    <property type="entry name" value="MANNOSYLTRANSFERASE YKCB-RELATED"/>
    <property type="match status" value="1"/>
</dbReference>
<feature type="transmembrane region" description="Helical" evidence="8">
    <location>
        <begin position="309"/>
        <end position="326"/>
    </location>
</feature>
<proteinExistence type="predicted"/>
<feature type="domain" description="Glycosyltransferase RgtA/B/C/D-like" evidence="9">
    <location>
        <begin position="73"/>
        <end position="226"/>
    </location>
</feature>
<dbReference type="GO" id="GO:0005886">
    <property type="term" value="C:plasma membrane"/>
    <property type="evidence" value="ECO:0007669"/>
    <property type="project" value="UniProtKB-SubCell"/>
</dbReference>
<feature type="transmembrane region" description="Helical" evidence="8">
    <location>
        <begin position="213"/>
        <end position="232"/>
    </location>
</feature>
<dbReference type="InterPro" id="IPR050297">
    <property type="entry name" value="LipidA_mod_glycosyltrf_83"/>
</dbReference>
<dbReference type="PANTHER" id="PTHR33908:SF11">
    <property type="entry name" value="MEMBRANE PROTEIN"/>
    <property type="match status" value="1"/>
</dbReference>
<comment type="caution">
    <text evidence="10">The sequence shown here is derived from an EMBL/GenBank/DDBJ whole genome shotgun (WGS) entry which is preliminary data.</text>
</comment>
<dbReference type="AlphaFoldDB" id="A0A2H0VZY9"/>
<evidence type="ECO:0000256" key="2">
    <source>
        <dbReference type="ARBA" id="ARBA00022475"/>
    </source>
</evidence>
<dbReference type="InterPro" id="IPR038731">
    <property type="entry name" value="RgtA/B/C-like"/>
</dbReference>
<evidence type="ECO:0000256" key="1">
    <source>
        <dbReference type="ARBA" id="ARBA00004651"/>
    </source>
</evidence>
<comment type="subcellular location">
    <subcellularLocation>
        <location evidence="1">Cell membrane</location>
        <topology evidence="1">Multi-pass membrane protein</topology>
    </subcellularLocation>
</comment>
<evidence type="ECO:0000259" key="9">
    <source>
        <dbReference type="Pfam" id="PF13231"/>
    </source>
</evidence>
<accession>A0A2H0VZY9</accession>
<protein>
    <recommendedName>
        <fullName evidence="9">Glycosyltransferase RgtA/B/C/D-like domain-containing protein</fullName>
    </recommendedName>
</protein>
<evidence type="ECO:0000313" key="10">
    <source>
        <dbReference type="EMBL" id="PIS04662.1"/>
    </source>
</evidence>
<feature type="transmembrane region" description="Helical" evidence="8">
    <location>
        <begin position="178"/>
        <end position="201"/>
    </location>
</feature>
<feature type="transmembrane region" description="Helical" evidence="8">
    <location>
        <begin position="365"/>
        <end position="388"/>
    </location>
</feature>